<dbReference type="EMBL" id="SIHJ01000006">
    <property type="protein sequence ID" value="TWT29755.1"/>
    <property type="molecule type" value="Genomic_DNA"/>
</dbReference>
<proteinExistence type="predicted"/>
<dbReference type="InterPro" id="IPR018247">
    <property type="entry name" value="EF_Hand_1_Ca_BS"/>
</dbReference>
<keyword evidence="3" id="KW-1185">Reference proteome</keyword>
<protein>
    <submittedName>
        <fullName evidence="2">Uncharacterized protein</fullName>
    </submittedName>
</protein>
<organism evidence="2 3">
    <name type="scientific">Posidoniimonas corsicana</name>
    <dbReference type="NCBI Taxonomy" id="1938618"/>
    <lineage>
        <taxon>Bacteria</taxon>
        <taxon>Pseudomonadati</taxon>
        <taxon>Planctomycetota</taxon>
        <taxon>Planctomycetia</taxon>
        <taxon>Pirellulales</taxon>
        <taxon>Lacipirellulaceae</taxon>
        <taxon>Posidoniimonas</taxon>
    </lineage>
</organism>
<accession>A0A5C5UWL1</accession>
<dbReference type="Proteomes" id="UP000316714">
    <property type="component" value="Unassembled WGS sequence"/>
</dbReference>
<keyword evidence="1" id="KW-0732">Signal</keyword>
<sequence precursor="true">MLRTKSLPVLLAAALAAACSAPASAQIDNLELLVDELTATNENAIAAFGYNPTDDTMFISSFGAGGALRKVSNVSTAPTSEIYVTETELQLYYRDGDPDRSVLSPLQSAIQLNPLPIIDGENTIPAYSMAIINDNGRTREPGSNTTDPAATKRFYQYNLEPVDFMNGEDGRDVFTTLATLADMQAAVGEISTSSNQGRQGAWSGDGQFLYFADSSTSFGGVWKLNPISGAIEQLLAGARDTNIEPAVLTSEGVDTVFISGADEVNDGGIDSFTYDGVTVGPRTTHVSAAALQDFLELSGDDVADVRSMTADGDGNLYFNSTDSSPNRRGIFRLDPEGRLAKVVGYAERDLFFTGQLDSSPNPNSNTLRMQTRTVTHPTAGEVTQVMYAESSPVNSVAGAYAFEPGDFDRDGDLDSDDLGMLATALTTRGVEIIDDGDYRFDMNANAVVDWKDVKILQQFAEFPTGDANLDGALDFTDLDILNANYHLAAADADKTWLTGDIASFVAGYPAAAFDANAVNLADLVEFAGEWVDTLAQAISEEDLTTRYTGGFLDDALVAFGFAPSSLLGDYNGDSIVDAADYTVWRDSLGAEGDSLAADGYADGVIDGLDYQLWRNQFGATAVVSAGAAAPEPASLALAGAVAVAAAASRRPCREDLC</sequence>
<dbReference type="Gene3D" id="2.120.10.30">
    <property type="entry name" value="TolB, C-terminal domain"/>
    <property type="match status" value="1"/>
</dbReference>
<dbReference type="PROSITE" id="PS51257">
    <property type="entry name" value="PROKAR_LIPOPROTEIN"/>
    <property type="match status" value="1"/>
</dbReference>
<evidence type="ECO:0000313" key="3">
    <source>
        <dbReference type="Proteomes" id="UP000316714"/>
    </source>
</evidence>
<dbReference type="SUPFAM" id="SSF63825">
    <property type="entry name" value="YWTD domain"/>
    <property type="match status" value="1"/>
</dbReference>
<dbReference type="OrthoDB" id="254829at2"/>
<dbReference type="GO" id="GO:0000272">
    <property type="term" value="P:polysaccharide catabolic process"/>
    <property type="evidence" value="ECO:0007669"/>
    <property type="project" value="InterPro"/>
</dbReference>
<dbReference type="InterPro" id="IPR011042">
    <property type="entry name" value="6-blade_b-propeller_TolB-like"/>
</dbReference>
<feature type="chain" id="PRO_5022769673" evidence="1">
    <location>
        <begin position="26"/>
        <end position="657"/>
    </location>
</feature>
<gene>
    <name evidence="2" type="ORF">KOR34_50730</name>
</gene>
<evidence type="ECO:0000313" key="2">
    <source>
        <dbReference type="EMBL" id="TWT29755.1"/>
    </source>
</evidence>
<comment type="caution">
    <text evidence="2">The sequence shown here is derived from an EMBL/GenBank/DDBJ whole genome shotgun (WGS) entry which is preliminary data.</text>
</comment>
<reference evidence="2 3" key="1">
    <citation type="submission" date="2019-02" db="EMBL/GenBank/DDBJ databases">
        <title>Deep-cultivation of Planctomycetes and their phenomic and genomic characterization uncovers novel biology.</title>
        <authorList>
            <person name="Wiegand S."/>
            <person name="Jogler M."/>
            <person name="Boedeker C."/>
            <person name="Pinto D."/>
            <person name="Vollmers J."/>
            <person name="Rivas-Marin E."/>
            <person name="Kohn T."/>
            <person name="Peeters S.H."/>
            <person name="Heuer A."/>
            <person name="Rast P."/>
            <person name="Oberbeckmann S."/>
            <person name="Bunk B."/>
            <person name="Jeske O."/>
            <person name="Meyerdierks A."/>
            <person name="Storesund J.E."/>
            <person name="Kallscheuer N."/>
            <person name="Luecker S."/>
            <person name="Lage O.M."/>
            <person name="Pohl T."/>
            <person name="Merkel B.J."/>
            <person name="Hornburger P."/>
            <person name="Mueller R.-W."/>
            <person name="Bruemmer F."/>
            <person name="Labrenz M."/>
            <person name="Spormann A.M."/>
            <person name="Op Den Camp H."/>
            <person name="Overmann J."/>
            <person name="Amann R."/>
            <person name="Jetten M.S.M."/>
            <person name="Mascher T."/>
            <person name="Medema M.H."/>
            <person name="Devos D.P."/>
            <person name="Kaster A.-K."/>
            <person name="Ovreas L."/>
            <person name="Rohde M."/>
            <person name="Galperin M.Y."/>
            <person name="Jogler C."/>
        </authorList>
    </citation>
    <scope>NUCLEOTIDE SEQUENCE [LARGE SCALE GENOMIC DNA]</scope>
    <source>
        <strain evidence="2 3">KOR34</strain>
    </source>
</reference>
<dbReference type="InterPro" id="IPR036439">
    <property type="entry name" value="Dockerin_dom_sf"/>
</dbReference>
<dbReference type="AlphaFoldDB" id="A0A5C5UWL1"/>
<feature type="signal peptide" evidence="1">
    <location>
        <begin position="1"/>
        <end position="25"/>
    </location>
</feature>
<dbReference type="SUPFAM" id="SSF63446">
    <property type="entry name" value="Type I dockerin domain"/>
    <property type="match status" value="1"/>
</dbReference>
<evidence type="ECO:0000256" key="1">
    <source>
        <dbReference type="SAM" id="SignalP"/>
    </source>
</evidence>
<dbReference type="PROSITE" id="PS00018">
    <property type="entry name" value="EF_HAND_1"/>
    <property type="match status" value="1"/>
</dbReference>
<dbReference type="RefSeq" id="WP_146568879.1">
    <property type="nucleotide sequence ID" value="NZ_SIHJ01000006.1"/>
</dbReference>
<dbReference type="Gene3D" id="1.10.1330.10">
    <property type="entry name" value="Dockerin domain"/>
    <property type="match status" value="2"/>
</dbReference>
<name>A0A5C5UWL1_9BACT</name>